<gene>
    <name evidence="1" type="ORF">PPENT_87.1.T0390315</name>
</gene>
<dbReference type="AlphaFoldDB" id="A0A8S1UMA7"/>
<reference evidence="1" key="1">
    <citation type="submission" date="2021-01" db="EMBL/GenBank/DDBJ databases">
        <authorList>
            <consortium name="Genoscope - CEA"/>
            <person name="William W."/>
        </authorList>
    </citation>
    <scope>NUCLEOTIDE SEQUENCE</scope>
</reference>
<dbReference type="Proteomes" id="UP000689195">
    <property type="component" value="Unassembled WGS sequence"/>
</dbReference>
<sequence length="146" mass="17816">MKMGKSKDNGKKLKFFRLDNMQIIKGQDFGDIRIKLKYIQVLIILIRIKVTYLGEQNKDKKSRRYEKIYYQLSRGDQYDRMGLKMIDNWVDLFENFQKESQITFSGCMQMVNNREDGVFILEIRVTFNLNQFNVFYINYFKWMWNI</sequence>
<accession>A0A8S1UMA7</accession>
<evidence type="ECO:0000313" key="1">
    <source>
        <dbReference type="EMBL" id="CAD8163626.1"/>
    </source>
</evidence>
<organism evidence="1 2">
    <name type="scientific">Paramecium pentaurelia</name>
    <dbReference type="NCBI Taxonomy" id="43138"/>
    <lineage>
        <taxon>Eukaryota</taxon>
        <taxon>Sar</taxon>
        <taxon>Alveolata</taxon>
        <taxon>Ciliophora</taxon>
        <taxon>Intramacronucleata</taxon>
        <taxon>Oligohymenophorea</taxon>
        <taxon>Peniculida</taxon>
        <taxon>Parameciidae</taxon>
        <taxon>Paramecium</taxon>
    </lineage>
</organism>
<keyword evidence="2" id="KW-1185">Reference proteome</keyword>
<proteinExistence type="predicted"/>
<dbReference type="EMBL" id="CAJJDO010000039">
    <property type="protein sequence ID" value="CAD8163626.1"/>
    <property type="molecule type" value="Genomic_DNA"/>
</dbReference>
<evidence type="ECO:0000313" key="2">
    <source>
        <dbReference type="Proteomes" id="UP000689195"/>
    </source>
</evidence>
<comment type="caution">
    <text evidence="1">The sequence shown here is derived from an EMBL/GenBank/DDBJ whole genome shotgun (WGS) entry which is preliminary data.</text>
</comment>
<protein>
    <submittedName>
        <fullName evidence="1">Uncharacterized protein</fullName>
    </submittedName>
</protein>
<name>A0A8S1UMA7_9CILI</name>